<keyword evidence="2" id="KW-1133">Transmembrane helix</keyword>
<accession>A0AAN5DA01</accession>
<evidence type="ECO:0000313" key="4">
    <source>
        <dbReference type="Proteomes" id="UP001328107"/>
    </source>
</evidence>
<evidence type="ECO:0000256" key="2">
    <source>
        <dbReference type="SAM" id="Phobius"/>
    </source>
</evidence>
<proteinExistence type="predicted"/>
<name>A0AAN5DA01_9BILA</name>
<feature type="non-terminal residue" evidence="3">
    <location>
        <position position="1"/>
    </location>
</feature>
<keyword evidence="2" id="KW-0472">Membrane</keyword>
<dbReference type="AlphaFoldDB" id="A0AAN5DA01"/>
<feature type="region of interest" description="Disordered" evidence="1">
    <location>
        <begin position="148"/>
        <end position="179"/>
    </location>
</feature>
<reference evidence="4" key="1">
    <citation type="submission" date="2022-10" db="EMBL/GenBank/DDBJ databases">
        <title>Genome assembly of Pristionchus species.</title>
        <authorList>
            <person name="Yoshida K."/>
            <person name="Sommer R.J."/>
        </authorList>
    </citation>
    <scope>NUCLEOTIDE SEQUENCE [LARGE SCALE GENOMIC DNA]</scope>
    <source>
        <strain evidence="4">RS5460</strain>
    </source>
</reference>
<sequence length="190" mass="20684">IRDAMLDLSATPIFLFIPFVAFFILFVVILALKICCSSILVHSWISRIVRRRKASSAPRNTPNLWRTPTSSTDSIEVLRAEAVARAANHSRDQPVGEPPGYYAGMLTVTETSGMYAMQVPNYTVVQNNSSLRDPRHFGGLAGIAAPPPYPPPPAYSQISSFPEMPGRNPSSSAPLPLTTCNKISEFPPVA</sequence>
<keyword evidence="4" id="KW-1185">Reference proteome</keyword>
<dbReference type="EMBL" id="BTRK01000006">
    <property type="protein sequence ID" value="GMR59541.1"/>
    <property type="molecule type" value="Genomic_DNA"/>
</dbReference>
<evidence type="ECO:0000256" key="1">
    <source>
        <dbReference type="SAM" id="MobiDB-lite"/>
    </source>
</evidence>
<feature type="compositionally biased region" description="Polar residues" evidence="1">
    <location>
        <begin position="168"/>
        <end position="179"/>
    </location>
</feature>
<keyword evidence="2" id="KW-0812">Transmembrane</keyword>
<comment type="caution">
    <text evidence="3">The sequence shown here is derived from an EMBL/GenBank/DDBJ whole genome shotgun (WGS) entry which is preliminary data.</text>
</comment>
<organism evidence="3 4">
    <name type="scientific">Pristionchus mayeri</name>
    <dbReference type="NCBI Taxonomy" id="1317129"/>
    <lineage>
        <taxon>Eukaryota</taxon>
        <taxon>Metazoa</taxon>
        <taxon>Ecdysozoa</taxon>
        <taxon>Nematoda</taxon>
        <taxon>Chromadorea</taxon>
        <taxon>Rhabditida</taxon>
        <taxon>Rhabditina</taxon>
        <taxon>Diplogasteromorpha</taxon>
        <taxon>Diplogasteroidea</taxon>
        <taxon>Neodiplogasteridae</taxon>
        <taxon>Pristionchus</taxon>
    </lineage>
</organism>
<evidence type="ECO:0000313" key="3">
    <source>
        <dbReference type="EMBL" id="GMR59541.1"/>
    </source>
</evidence>
<feature type="transmembrane region" description="Helical" evidence="2">
    <location>
        <begin position="12"/>
        <end position="45"/>
    </location>
</feature>
<dbReference type="Proteomes" id="UP001328107">
    <property type="component" value="Unassembled WGS sequence"/>
</dbReference>
<protein>
    <submittedName>
        <fullName evidence="3">Uncharacterized protein</fullName>
    </submittedName>
</protein>
<gene>
    <name evidence="3" type="ORF">PMAYCL1PPCAC_29736</name>
</gene>